<dbReference type="InterPro" id="IPR000163">
    <property type="entry name" value="Prohibitin"/>
</dbReference>
<dbReference type="STRING" id="313594.PI23P_11397"/>
<dbReference type="Gene3D" id="3.30.479.30">
    <property type="entry name" value="Band 7 domain"/>
    <property type="match status" value="1"/>
</dbReference>
<dbReference type="InterPro" id="IPR001107">
    <property type="entry name" value="Band_7"/>
</dbReference>
<feature type="transmembrane region" description="Helical" evidence="2">
    <location>
        <begin position="20"/>
        <end position="36"/>
    </location>
</feature>
<evidence type="ECO:0000313" key="5">
    <source>
        <dbReference type="Proteomes" id="UP000003053"/>
    </source>
</evidence>
<reference evidence="4 5" key="1">
    <citation type="submission" date="2006-02" db="EMBL/GenBank/DDBJ databases">
        <authorList>
            <person name="Murray A."/>
            <person name="Staley J."/>
            <person name="Ferriera S."/>
            <person name="Johnson J."/>
            <person name="Kravitz S."/>
            <person name="Halpern A."/>
            <person name="Remington K."/>
            <person name="Beeson K."/>
            <person name="Tran B."/>
            <person name="Rogers Y.-H."/>
            <person name="Friedman R."/>
            <person name="Venter J.C."/>
        </authorList>
    </citation>
    <scope>NUCLEOTIDE SEQUENCE [LARGE SCALE GENOMIC DNA]</scope>
    <source>
        <strain evidence="4 5">23-P</strain>
    </source>
</reference>
<keyword evidence="2" id="KW-0472">Membrane</keyword>
<name>A4C1D2_9FLAO</name>
<keyword evidence="4" id="KW-0645">Protease</keyword>
<dbReference type="GO" id="GO:0006508">
    <property type="term" value="P:proteolysis"/>
    <property type="evidence" value="ECO:0007669"/>
    <property type="project" value="UniProtKB-KW"/>
</dbReference>
<keyword evidence="2" id="KW-1133">Transmembrane helix</keyword>
<dbReference type="AlphaFoldDB" id="A4C1D2"/>
<dbReference type="OrthoDB" id="9792660at2"/>
<evidence type="ECO:0000256" key="2">
    <source>
        <dbReference type="SAM" id="Phobius"/>
    </source>
</evidence>
<evidence type="ECO:0000313" key="4">
    <source>
        <dbReference type="EMBL" id="EAR11935.1"/>
    </source>
</evidence>
<dbReference type="EMBL" id="AAOG01000003">
    <property type="protein sequence ID" value="EAR11935.1"/>
    <property type="molecule type" value="Genomic_DNA"/>
</dbReference>
<dbReference type="Proteomes" id="UP000003053">
    <property type="component" value="Unassembled WGS sequence"/>
</dbReference>
<dbReference type="GO" id="GO:0016020">
    <property type="term" value="C:membrane"/>
    <property type="evidence" value="ECO:0007669"/>
    <property type="project" value="UniProtKB-SubCell"/>
</dbReference>
<dbReference type="PANTHER" id="PTHR23222">
    <property type="entry name" value="PROHIBITIN"/>
    <property type="match status" value="1"/>
</dbReference>
<dbReference type="PRINTS" id="PR00679">
    <property type="entry name" value="PROHIBITIN"/>
</dbReference>
<sequence>MNLKLKKMANNQLDIKFPKGGILIIVLAVVAIILFSKSTVTINSGQAGVLYKTFGGGVVTDEPPLGEGFQVVAPWNKIFIYEVRQQEIYEKMQVLSSNGLEIQLEASVWFQPQSDKIGSLHQEKGENYISRVIQPTVRSAARSVVGRYTPEQLYSSKRDVIQTEIFEETKKILDRQYIQLNDILVRDVTLPTTIKTAIERKLKQEQESLEYEFRLVTAKKEAEKQIIEAQGKADANRILSASLTEKILQDKGIEATIELSKSSNSKVVVIGSGKTGMPIILGNQ</sequence>
<comment type="caution">
    <text evidence="4">The sequence shown here is derived from an EMBL/GenBank/DDBJ whole genome shotgun (WGS) entry which is preliminary data.</text>
</comment>
<dbReference type="SUPFAM" id="SSF117892">
    <property type="entry name" value="Band 7/SPFH domain"/>
    <property type="match status" value="1"/>
</dbReference>
<dbReference type="HOGENOM" id="CLU_047969_4_2_10"/>
<evidence type="ECO:0000259" key="3">
    <source>
        <dbReference type="SMART" id="SM00244"/>
    </source>
</evidence>
<dbReference type="CDD" id="cd03401">
    <property type="entry name" value="SPFH_prohibitin"/>
    <property type="match status" value="1"/>
</dbReference>
<dbReference type="SMART" id="SM00244">
    <property type="entry name" value="PHB"/>
    <property type="match status" value="1"/>
</dbReference>
<keyword evidence="2" id="KW-0812">Transmembrane</keyword>
<keyword evidence="5" id="KW-1185">Reference proteome</keyword>
<dbReference type="GO" id="GO:0008233">
    <property type="term" value="F:peptidase activity"/>
    <property type="evidence" value="ECO:0007669"/>
    <property type="project" value="UniProtKB-KW"/>
</dbReference>
<evidence type="ECO:0000256" key="1">
    <source>
        <dbReference type="ARBA" id="ARBA00004167"/>
    </source>
</evidence>
<accession>A4C1D2</accession>
<feature type="domain" description="Band 7" evidence="3">
    <location>
        <begin position="37"/>
        <end position="202"/>
    </location>
</feature>
<comment type="subcellular location">
    <subcellularLocation>
        <location evidence="1">Membrane</location>
        <topology evidence="1">Single-pass membrane protein</topology>
    </subcellularLocation>
</comment>
<protein>
    <submittedName>
        <fullName evidence="4">Membrane protease subunit stomatin/prohibitin-like protein</fullName>
    </submittedName>
</protein>
<dbReference type="PANTHER" id="PTHR23222:SF0">
    <property type="entry name" value="PROHIBITIN 1"/>
    <property type="match status" value="1"/>
</dbReference>
<keyword evidence="4" id="KW-0378">Hydrolase</keyword>
<organism evidence="4 5">
    <name type="scientific">Polaribacter irgensii 23-P</name>
    <dbReference type="NCBI Taxonomy" id="313594"/>
    <lineage>
        <taxon>Bacteria</taxon>
        <taxon>Pseudomonadati</taxon>
        <taxon>Bacteroidota</taxon>
        <taxon>Flavobacteriia</taxon>
        <taxon>Flavobacteriales</taxon>
        <taxon>Flavobacteriaceae</taxon>
    </lineage>
</organism>
<dbReference type="InterPro" id="IPR036013">
    <property type="entry name" value="Band_7/SPFH_dom_sf"/>
</dbReference>
<dbReference type="eggNOG" id="COG0330">
    <property type="taxonomic scope" value="Bacteria"/>
</dbReference>
<gene>
    <name evidence="4" type="ORF">PI23P_11397</name>
</gene>
<proteinExistence type="predicted"/>
<dbReference type="Pfam" id="PF01145">
    <property type="entry name" value="Band_7"/>
    <property type="match status" value="1"/>
</dbReference>